<dbReference type="EMBL" id="JACHMI010000001">
    <property type="protein sequence ID" value="MBB6553507.1"/>
    <property type="molecule type" value="Genomic_DNA"/>
</dbReference>
<dbReference type="InterPro" id="IPR012337">
    <property type="entry name" value="RNaseH-like_sf"/>
</dbReference>
<gene>
    <name evidence="2" type="ORF">HD593_008302</name>
</gene>
<dbReference type="Pfam" id="PF13683">
    <property type="entry name" value="rve_3"/>
    <property type="match status" value="1"/>
</dbReference>
<evidence type="ECO:0000259" key="1">
    <source>
        <dbReference type="PROSITE" id="PS50994"/>
    </source>
</evidence>
<dbReference type="Proteomes" id="UP000565579">
    <property type="component" value="Unassembled WGS sequence"/>
</dbReference>
<dbReference type="Pfam" id="PF13565">
    <property type="entry name" value="HTH_32"/>
    <property type="match status" value="1"/>
</dbReference>
<dbReference type="Gene3D" id="3.30.420.10">
    <property type="entry name" value="Ribonuclease H-like superfamily/Ribonuclease H"/>
    <property type="match status" value="1"/>
</dbReference>
<keyword evidence="3" id="KW-1185">Reference proteome</keyword>
<dbReference type="SUPFAM" id="SSF53098">
    <property type="entry name" value="Ribonuclease H-like"/>
    <property type="match status" value="1"/>
</dbReference>
<protein>
    <submittedName>
        <fullName evidence="2">Transposase InsO family protein</fullName>
    </submittedName>
</protein>
<dbReference type="InterPro" id="IPR001584">
    <property type="entry name" value="Integrase_cat-core"/>
</dbReference>
<dbReference type="GO" id="GO:0015074">
    <property type="term" value="P:DNA integration"/>
    <property type="evidence" value="ECO:0007669"/>
    <property type="project" value="InterPro"/>
</dbReference>
<feature type="domain" description="Integrase catalytic" evidence="1">
    <location>
        <begin position="49"/>
        <end position="227"/>
    </location>
</feature>
<evidence type="ECO:0000313" key="2">
    <source>
        <dbReference type="EMBL" id="MBB6553507.1"/>
    </source>
</evidence>
<evidence type="ECO:0000313" key="3">
    <source>
        <dbReference type="Proteomes" id="UP000565579"/>
    </source>
</evidence>
<sequence length="251" mass="29503">MSKEVRELVLRLARENPRWGYRRVHGELVRLGVQVSEATVRRILHSRRHGPVPRNVDISWRTFLWLQAQGLLACDFFHVDTIFLKRLYVLFVMEVETRRVHILGVTAHPTGAWTAQQARNLLMAFGRRVRSFRFLIRDRDATFTAVFDEVFTSLGVTVITTPPRTPRANCYAERWVRTVRAECTDRLLIYDERHLRSALNEYAEHYNAHRPHPSRRQRPPDQDEHIVVPLEGRIQRRQVLSGAINDYHRAA</sequence>
<dbReference type="PROSITE" id="PS50994">
    <property type="entry name" value="INTEGRASE"/>
    <property type="match status" value="1"/>
</dbReference>
<accession>A0A7X0P1L4</accession>
<reference evidence="2 3" key="1">
    <citation type="submission" date="2020-08" db="EMBL/GenBank/DDBJ databases">
        <title>Sequencing the genomes of 1000 actinobacteria strains.</title>
        <authorList>
            <person name="Klenk H.-P."/>
        </authorList>
    </citation>
    <scope>NUCLEOTIDE SEQUENCE [LARGE SCALE GENOMIC DNA]</scope>
    <source>
        <strain evidence="2 3">DSM 43768</strain>
    </source>
</reference>
<proteinExistence type="predicted"/>
<organism evidence="2 3">
    <name type="scientific">Nonomuraea rubra</name>
    <dbReference type="NCBI Taxonomy" id="46180"/>
    <lineage>
        <taxon>Bacteria</taxon>
        <taxon>Bacillati</taxon>
        <taxon>Actinomycetota</taxon>
        <taxon>Actinomycetes</taxon>
        <taxon>Streptosporangiales</taxon>
        <taxon>Streptosporangiaceae</taxon>
        <taxon>Nonomuraea</taxon>
    </lineage>
</organism>
<dbReference type="AlphaFoldDB" id="A0A7X0P1L4"/>
<dbReference type="InterPro" id="IPR036397">
    <property type="entry name" value="RNaseH_sf"/>
</dbReference>
<name>A0A7X0P1L4_9ACTN</name>
<comment type="caution">
    <text evidence="2">The sequence shown here is derived from an EMBL/GenBank/DDBJ whole genome shotgun (WGS) entry which is preliminary data.</text>
</comment>
<dbReference type="GO" id="GO:0003676">
    <property type="term" value="F:nucleic acid binding"/>
    <property type="evidence" value="ECO:0007669"/>
    <property type="project" value="InterPro"/>
</dbReference>